<name>A0ABZ0HMP9_9HYPH</name>
<keyword evidence="4" id="KW-1185">Reference proteome</keyword>
<dbReference type="PANTHER" id="PTHR14239">
    <property type="entry name" value="DUDULIN-RELATED"/>
    <property type="match status" value="1"/>
</dbReference>
<evidence type="ECO:0000259" key="2">
    <source>
        <dbReference type="Pfam" id="PF03807"/>
    </source>
</evidence>
<gene>
    <name evidence="3" type="ORF">RZS28_11415</name>
</gene>
<protein>
    <submittedName>
        <fullName evidence="3">NAD(P)-binding domain-containing protein</fullName>
    </submittedName>
</protein>
<sequence length="219" mass="23382">MKIGIIGAGHIGQAIARLAVANGHEVEISNSRGPETLTDIARKIGCSTGTAEEASRFGPVAVVTVPFVNLFKIDPAPLAGRIVIDTNNYYPDRDGRIAALDLRQTTTSAMVAKHFTASKVVKAFNAILAADLETPAPVPIVGQRRALPIAGDDVEAKQVVATLQDEFGFDTVDAGSLADSWRFERAKPTYCIPLDRAGLIAALAKAERDVELPHGSWRR</sequence>
<dbReference type="EMBL" id="CP136862">
    <property type="protein sequence ID" value="WOJ88438.1"/>
    <property type="molecule type" value="Genomic_DNA"/>
</dbReference>
<evidence type="ECO:0000313" key="4">
    <source>
        <dbReference type="Proteomes" id="UP001626536"/>
    </source>
</evidence>
<dbReference type="PANTHER" id="PTHR14239:SF10">
    <property type="entry name" value="REDUCTASE"/>
    <property type="match status" value="1"/>
</dbReference>
<organism evidence="3 4">
    <name type="scientific">Methylocapsa polymorpha</name>
    <dbReference type="NCBI Taxonomy" id="3080828"/>
    <lineage>
        <taxon>Bacteria</taxon>
        <taxon>Pseudomonadati</taxon>
        <taxon>Pseudomonadota</taxon>
        <taxon>Alphaproteobacteria</taxon>
        <taxon>Hyphomicrobiales</taxon>
        <taxon>Beijerinckiaceae</taxon>
        <taxon>Methylocapsa</taxon>
    </lineage>
</organism>
<proteinExistence type="predicted"/>
<dbReference type="Pfam" id="PF03807">
    <property type="entry name" value="F420_oxidored"/>
    <property type="match status" value="1"/>
</dbReference>
<feature type="domain" description="Pyrroline-5-carboxylate reductase catalytic N-terminal" evidence="2">
    <location>
        <begin position="2"/>
        <end position="89"/>
    </location>
</feature>
<keyword evidence="1" id="KW-0560">Oxidoreductase</keyword>
<dbReference type="RefSeq" id="WP_407337874.1">
    <property type="nucleotide sequence ID" value="NZ_CP136862.1"/>
</dbReference>
<accession>A0ABZ0HMP9</accession>
<dbReference type="InterPro" id="IPR028939">
    <property type="entry name" value="P5C_Rdtase_cat_N"/>
</dbReference>
<dbReference type="Proteomes" id="UP001626536">
    <property type="component" value="Chromosome"/>
</dbReference>
<evidence type="ECO:0000256" key="1">
    <source>
        <dbReference type="ARBA" id="ARBA00023002"/>
    </source>
</evidence>
<evidence type="ECO:0000313" key="3">
    <source>
        <dbReference type="EMBL" id="WOJ88438.1"/>
    </source>
</evidence>
<dbReference type="InterPro" id="IPR051267">
    <property type="entry name" value="STEAP_metalloreductase"/>
</dbReference>
<reference evidence="3 4" key="1">
    <citation type="submission" date="2023-10" db="EMBL/GenBank/DDBJ databases">
        <title>Novel methanotroph of the genus Methylocapsa from a subarctic wetland.</title>
        <authorList>
            <person name="Belova S.E."/>
            <person name="Oshkin I.Y."/>
            <person name="Miroshnikov K."/>
            <person name="Dedysh S.N."/>
        </authorList>
    </citation>
    <scope>NUCLEOTIDE SEQUENCE [LARGE SCALE GENOMIC DNA]</scope>
    <source>
        <strain evidence="3 4">RX1</strain>
    </source>
</reference>
<dbReference type="Gene3D" id="3.40.50.720">
    <property type="entry name" value="NAD(P)-binding Rossmann-like Domain"/>
    <property type="match status" value="1"/>
</dbReference>
<dbReference type="SUPFAM" id="SSF51735">
    <property type="entry name" value="NAD(P)-binding Rossmann-fold domains"/>
    <property type="match status" value="1"/>
</dbReference>
<dbReference type="InterPro" id="IPR036291">
    <property type="entry name" value="NAD(P)-bd_dom_sf"/>
</dbReference>